<dbReference type="Proteomes" id="UP001385892">
    <property type="component" value="Unassembled WGS sequence"/>
</dbReference>
<keyword evidence="2" id="KW-1185">Reference proteome</keyword>
<sequence length="118" mass="12894">MRDIETYALAQATVLGRKGRLERARRHPPGLGLAVAFGLPRIYLVGDVQQDLVGVVPEFDDGHGFRGRDHRARERLPLRQYRFDVCLDEVAQAHGAVCAVHQSCVGAQSVYGAGQGLS</sequence>
<gene>
    <name evidence="1" type="ORF">WKW82_34795</name>
</gene>
<comment type="caution">
    <text evidence="1">The sequence shown here is derived from an EMBL/GenBank/DDBJ whole genome shotgun (WGS) entry which is preliminary data.</text>
</comment>
<name>A0ABU8WWC6_9BURK</name>
<reference evidence="1 2" key="1">
    <citation type="submission" date="2024-03" db="EMBL/GenBank/DDBJ databases">
        <title>Novel species of the genus Variovorax.</title>
        <authorList>
            <person name="Liu Q."/>
            <person name="Xin Y.-H."/>
        </authorList>
    </citation>
    <scope>NUCLEOTIDE SEQUENCE [LARGE SCALE GENOMIC DNA]</scope>
    <source>
        <strain evidence="1 2">KACC 18900</strain>
    </source>
</reference>
<evidence type="ECO:0000313" key="1">
    <source>
        <dbReference type="EMBL" id="MEJ8851841.1"/>
    </source>
</evidence>
<evidence type="ECO:0000313" key="2">
    <source>
        <dbReference type="Proteomes" id="UP001385892"/>
    </source>
</evidence>
<dbReference type="EMBL" id="JBBKZT010000028">
    <property type="protein sequence ID" value="MEJ8851841.1"/>
    <property type="molecule type" value="Genomic_DNA"/>
</dbReference>
<proteinExistence type="predicted"/>
<protein>
    <submittedName>
        <fullName evidence="1">Uncharacterized protein</fullName>
    </submittedName>
</protein>
<organism evidence="1 2">
    <name type="scientific">Variovorax rhizosphaerae</name>
    <dbReference type="NCBI Taxonomy" id="1836200"/>
    <lineage>
        <taxon>Bacteria</taxon>
        <taxon>Pseudomonadati</taxon>
        <taxon>Pseudomonadota</taxon>
        <taxon>Betaproteobacteria</taxon>
        <taxon>Burkholderiales</taxon>
        <taxon>Comamonadaceae</taxon>
        <taxon>Variovorax</taxon>
    </lineage>
</organism>
<accession>A0ABU8WWC6</accession>